<dbReference type="PANTHER" id="PTHR31232">
    <property type="match status" value="1"/>
</dbReference>
<protein>
    <recommendedName>
        <fullName evidence="6">S-protein homolog</fullName>
    </recommendedName>
</protein>
<feature type="signal peptide" evidence="6">
    <location>
        <begin position="1"/>
        <end position="28"/>
    </location>
</feature>
<dbReference type="InterPro" id="IPR010264">
    <property type="entry name" value="Self-incomp_S1"/>
</dbReference>
<dbReference type="AlphaFoldDB" id="A0A9W7I3H6"/>
<dbReference type="Proteomes" id="UP001165190">
    <property type="component" value="Unassembled WGS sequence"/>
</dbReference>
<name>A0A9W7I3H6_HIBTR</name>
<evidence type="ECO:0000313" key="8">
    <source>
        <dbReference type="Proteomes" id="UP001165190"/>
    </source>
</evidence>
<dbReference type="PANTHER" id="PTHR31232:SF164">
    <property type="entry name" value="S-PROTEIN HOMOLOG"/>
    <property type="match status" value="1"/>
</dbReference>
<evidence type="ECO:0000256" key="2">
    <source>
        <dbReference type="ARBA" id="ARBA00005581"/>
    </source>
</evidence>
<evidence type="ECO:0000256" key="1">
    <source>
        <dbReference type="ARBA" id="ARBA00004613"/>
    </source>
</evidence>
<dbReference type="Pfam" id="PF05938">
    <property type="entry name" value="Self-incomp_S1"/>
    <property type="match status" value="1"/>
</dbReference>
<evidence type="ECO:0000256" key="5">
    <source>
        <dbReference type="ARBA" id="ARBA00022729"/>
    </source>
</evidence>
<proteinExistence type="inferred from homology"/>
<comment type="similarity">
    <text evidence="2 6">Belongs to the plant self-incompatibility (S1) protein family.</text>
</comment>
<organism evidence="7 8">
    <name type="scientific">Hibiscus trionum</name>
    <name type="common">Flower of an hour</name>
    <dbReference type="NCBI Taxonomy" id="183268"/>
    <lineage>
        <taxon>Eukaryota</taxon>
        <taxon>Viridiplantae</taxon>
        <taxon>Streptophyta</taxon>
        <taxon>Embryophyta</taxon>
        <taxon>Tracheophyta</taxon>
        <taxon>Spermatophyta</taxon>
        <taxon>Magnoliopsida</taxon>
        <taxon>eudicotyledons</taxon>
        <taxon>Gunneridae</taxon>
        <taxon>Pentapetalae</taxon>
        <taxon>rosids</taxon>
        <taxon>malvids</taxon>
        <taxon>Malvales</taxon>
        <taxon>Malvaceae</taxon>
        <taxon>Malvoideae</taxon>
        <taxon>Hibiscus</taxon>
    </lineage>
</organism>
<keyword evidence="4 6" id="KW-0964">Secreted</keyword>
<dbReference type="GO" id="GO:0005576">
    <property type="term" value="C:extracellular region"/>
    <property type="evidence" value="ECO:0007669"/>
    <property type="project" value="UniProtKB-SubCell"/>
</dbReference>
<evidence type="ECO:0000256" key="6">
    <source>
        <dbReference type="RuleBase" id="RU367044"/>
    </source>
</evidence>
<accession>A0A9W7I3H6</accession>
<keyword evidence="5 6" id="KW-0732">Signal</keyword>
<dbReference type="GO" id="GO:0060320">
    <property type="term" value="P:rejection of self pollen"/>
    <property type="evidence" value="ECO:0007669"/>
    <property type="project" value="UniProtKB-KW"/>
</dbReference>
<comment type="caution">
    <text evidence="7">The sequence shown here is derived from an EMBL/GenBank/DDBJ whole genome shotgun (WGS) entry which is preliminary data.</text>
</comment>
<gene>
    <name evidence="7" type="ORF">HRI_002458900</name>
</gene>
<evidence type="ECO:0000256" key="3">
    <source>
        <dbReference type="ARBA" id="ARBA00022471"/>
    </source>
</evidence>
<feature type="chain" id="PRO_5041015850" description="S-protein homolog" evidence="6">
    <location>
        <begin position="29"/>
        <end position="151"/>
    </location>
</feature>
<keyword evidence="3 6" id="KW-0713">Self-incompatibility</keyword>
<evidence type="ECO:0000313" key="7">
    <source>
        <dbReference type="EMBL" id="GMI87896.1"/>
    </source>
</evidence>
<comment type="subcellular location">
    <subcellularLocation>
        <location evidence="1 6">Secreted</location>
    </subcellularLocation>
</comment>
<keyword evidence="8" id="KW-1185">Reference proteome</keyword>
<evidence type="ECO:0000256" key="4">
    <source>
        <dbReference type="ARBA" id="ARBA00022525"/>
    </source>
</evidence>
<dbReference type="OrthoDB" id="1848419at2759"/>
<reference evidence="7" key="1">
    <citation type="submission" date="2023-05" db="EMBL/GenBank/DDBJ databases">
        <title>Genome and transcriptome analyses reveal genes involved in the formation of fine ridges on petal epidermal cells in Hibiscus trionum.</title>
        <authorList>
            <person name="Koshimizu S."/>
            <person name="Masuda S."/>
            <person name="Ishii T."/>
            <person name="Shirasu K."/>
            <person name="Hoshino A."/>
            <person name="Arita M."/>
        </authorList>
    </citation>
    <scope>NUCLEOTIDE SEQUENCE</scope>
    <source>
        <strain evidence="7">Hamamatsu line</strain>
    </source>
</reference>
<sequence>MTDHLKKIIAFPILAATFSLLLCLSAAAVTNEDMMFINYHIHIGNDLPNDLPAGFPSLNLHCRSADRDIGGRAMLSGEDYSFDTKVDLIATTLFYCNAEWVRGKQQYFNAFVAKRDEHRCRNYHNSCLWSVRQDGIYFSDDNLTWYNAYPW</sequence>
<dbReference type="EMBL" id="BSYR01000022">
    <property type="protein sequence ID" value="GMI87896.1"/>
    <property type="molecule type" value="Genomic_DNA"/>
</dbReference>